<dbReference type="AlphaFoldDB" id="A0A835GRP9"/>
<reference evidence="1" key="1">
    <citation type="submission" date="2020-08" db="EMBL/GenBank/DDBJ databases">
        <title>Spodoptera exigua strain:BAW_Kor-Di-RS1 Genome sequencing and assembly.</title>
        <authorList>
            <person name="Kim J."/>
            <person name="Nam H.Y."/>
            <person name="Kwon M."/>
            <person name="Choi J.H."/>
            <person name="Cho S.R."/>
            <person name="Kim G.-H."/>
        </authorList>
    </citation>
    <scope>NUCLEOTIDE SEQUENCE</scope>
    <source>
        <strain evidence="1">BAW_Kor-Di-RS1</strain>
        <tissue evidence="1">Whole-body</tissue>
    </source>
</reference>
<sequence length="124" mass="14533">MDIDLTNVLDLEDCDVLMEREEAEQKFAEKMSSVVAVAGTYIREKNTIVIAAICKDPENVVREKLDDYPEDPIDPRELKDLKDLMDLKDLKDFNELKYLKDVKDLKDWKESKTLELPRKDKKNE</sequence>
<accession>A0A835GRP9</accession>
<dbReference type="EMBL" id="JACEFF010000190">
    <property type="protein sequence ID" value="KAH9642402.1"/>
    <property type="molecule type" value="Genomic_DNA"/>
</dbReference>
<evidence type="ECO:0000313" key="2">
    <source>
        <dbReference type="EMBL" id="KAH9642402.1"/>
    </source>
</evidence>
<keyword evidence="3" id="KW-1185">Reference proteome</keyword>
<proteinExistence type="predicted"/>
<dbReference type="OrthoDB" id="10481919at2759"/>
<reference evidence="2" key="2">
    <citation type="journal article" date="2021" name="G3 (Bethesda)">
        <title>Genome and transcriptome analysis of the beet armyworm Spodoptera exigua reveals targets for pest control. .</title>
        <authorList>
            <person name="Simon S."/>
            <person name="Breeschoten T."/>
            <person name="Jansen H.J."/>
            <person name="Dirks R.P."/>
            <person name="Schranz M.E."/>
            <person name="Ros V.I.D."/>
        </authorList>
    </citation>
    <scope>NUCLEOTIDE SEQUENCE</scope>
    <source>
        <strain evidence="2">TB_SE_WUR_2020</strain>
    </source>
</reference>
<protein>
    <submittedName>
        <fullName evidence="1">Uncharacterized protein</fullName>
    </submittedName>
</protein>
<organism evidence="1 3">
    <name type="scientific">Spodoptera exigua</name>
    <name type="common">Beet armyworm</name>
    <name type="synonym">Noctua fulgens</name>
    <dbReference type="NCBI Taxonomy" id="7107"/>
    <lineage>
        <taxon>Eukaryota</taxon>
        <taxon>Metazoa</taxon>
        <taxon>Ecdysozoa</taxon>
        <taxon>Arthropoda</taxon>
        <taxon>Hexapoda</taxon>
        <taxon>Insecta</taxon>
        <taxon>Pterygota</taxon>
        <taxon>Neoptera</taxon>
        <taxon>Endopterygota</taxon>
        <taxon>Lepidoptera</taxon>
        <taxon>Glossata</taxon>
        <taxon>Ditrysia</taxon>
        <taxon>Noctuoidea</taxon>
        <taxon>Noctuidae</taxon>
        <taxon>Amphipyrinae</taxon>
        <taxon>Spodoptera</taxon>
    </lineage>
</organism>
<dbReference type="Proteomes" id="UP000648187">
    <property type="component" value="Unassembled WGS sequence"/>
</dbReference>
<dbReference type="EMBL" id="JACKWZ010000020">
    <property type="protein sequence ID" value="KAF9422026.1"/>
    <property type="molecule type" value="Genomic_DNA"/>
</dbReference>
<evidence type="ECO:0000313" key="3">
    <source>
        <dbReference type="Proteomes" id="UP000648187"/>
    </source>
</evidence>
<name>A0A835GRP9_SPOEX</name>
<comment type="caution">
    <text evidence="1">The sequence shown here is derived from an EMBL/GenBank/DDBJ whole genome shotgun (WGS) entry which is preliminary data.</text>
</comment>
<gene>
    <name evidence="2" type="ORF">HF086_004934</name>
    <name evidence="1" type="ORF">HW555_002246</name>
</gene>
<dbReference type="Proteomes" id="UP000814243">
    <property type="component" value="Unassembled WGS sequence"/>
</dbReference>
<evidence type="ECO:0000313" key="1">
    <source>
        <dbReference type="EMBL" id="KAF9422026.1"/>
    </source>
</evidence>